<dbReference type="EMBL" id="JYGT01000010">
    <property type="protein sequence ID" value="KJQ74181.1"/>
    <property type="molecule type" value="Genomic_DNA"/>
</dbReference>
<protein>
    <recommendedName>
        <fullName evidence="3">Phage protein</fullName>
    </recommendedName>
</protein>
<gene>
    <name evidence="1" type="ORF">TZ94_01703</name>
</gene>
<evidence type="ECO:0000313" key="1">
    <source>
        <dbReference type="EMBL" id="KJQ74181.1"/>
    </source>
</evidence>
<dbReference type="AlphaFoldDB" id="A0A0F2DXD6"/>
<dbReference type="Proteomes" id="UP000033489">
    <property type="component" value="Unassembled WGS sequence"/>
</dbReference>
<evidence type="ECO:0000313" key="2">
    <source>
        <dbReference type="Proteomes" id="UP000033489"/>
    </source>
</evidence>
<dbReference type="OrthoDB" id="1667378at2"/>
<dbReference type="PATRIC" id="fig|28037.216.peg.1672"/>
<organism evidence="1 2">
    <name type="scientific">Streptococcus infantis</name>
    <dbReference type="NCBI Taxonomy" id="68892"/>
    <lineage>
        <taxon>Bacteria</taxon>
        <taxon>Bacillati</taxon>
        <taxon>Bacillota</taxon>
        <taxon>Bacilli</taxon>
        <taxon>Lactobacillales</taxon>
        <taxon>Streptococcaceae</taxon>
        <taxon>Streptococcus</taxon>
    </lineage>
</organism>
<name>A0A0F2DXD6_9STRE</name>
<evidence type="ECO:0008006" key="3">
    <source>
        <dbReference type="Google" id="ProtNLM"/>
    </source>
</evidence>
<dbReference type="RefSeq" id="WP_045615974.1">
    <property type="nucleotide sequence ID" value="NZ_JYGT01000010.1"/>
</dbReference>
<accession>A0A0F2DXD6</accession>
<proteinExistence type="predicted"/>
<comment type="caution">
    <text evidence="1">The sequence shown here is derived from an EMBL/GenBank/DDBJ whole genome shotgun (WGS) entry which is preliminary data.</text>
</comment>
<reference evidence="1 2" key="1">
    <citation type="submission" date="2015-02" db="EMBL/GenBank/DDBJ databases">
        <title>Evolution of amylase-binding proteins of oral streptococcal species.</title>
        <authorList>
            <person name="Haase E.M."/>
        </authorList>
    </citation>
    <scope>NUCLEOTIDE SEQUENCE [LARGE SCALE GENOMIC DNA]</scope>
    <source>
        <strain evidence="1 2">UC921A</strain>
    </source>
</reference>
<sequence>MSKMKQLNDLLNEMKESAKCQLRIIEEFQELLSKENTSSSHEKVMEEPRHVTLEELRGVLATKASEGFKNEIRALLKAYGADSLSKLDPKNYSALMEEAGGIGID</sequence>